<keyword evidence="6" id="KW-0812">Transmembrane</keyword>
<feature type="transmembrane region" description="Helical" evidence="6">
    <location>
        <begin position="7"/>
        <end position="24"/>
    </location>
</feature>
<feature type="domain" description="Outer membrane protein beta-barrel" evidence="7">
    <location>
        <begin position="302"/>
        <end position="458"/>
    </location>
</feature>
<evidence type="ECO:0000256" key="1">
    <source>
        <dbReference type="ARBA" id="ARBA00022475"/>
    </source>
</evidence>
<evidence type="ECO:0000259" key="7">
    <source>
        <dbReference type="Pfam" id="PF13505"/>
    </source>
</evidence>
<keyword evidence="4" id="KW-0564">Palmitate</keyword>
<dbReference type="Pfam" id="PF13505">
    <property type="entry name" value="OMP_b-brl"/>
    <property type="match status" value="1"/>
</dbReference>
<dbReference type="SUPFAM" id="SSF56925">
    <property type="entry name" value="OMPA-like"/>
    <property type="match status" value="1"/>
</dbReference>
<keyword evidence="3 6" id="KW-0472">Membrane</keyword>
<reference evidence="8 9" key="1">
    <citation type="journal article" date="2007" name="Int. J. Syst. Evol. Microbiol.">
        <title>Marixanthomonas ophiurae gen. nov., sp. nov., a marine bacterium of the family Flavobacteriaceae isolated from a deep-sea brittle star.</title>
        <authorList>
            <person name="Romanenko L.A."/>
            <person name="Uchino M."/>
            <person name="Frolova G.M."/>
            <person name="Mikhailov V.V."/>
        </authorList>
    </citation>
    <scope>NUCLEOTIDE SEQUENCE [LARGE SCALE GENOMIC DNA]</scope>
    <source>
        <strain evidence="8 9">KMM 3046</strain>
    </source>
</reference>
<dbReference type="PANTHER" id="PTHR41164:SF1">
    <property type="entry name" value="CURLI PRODUCTION ASSEMBLY_TRANSPORT COMPONENT CSGG"/>
    <property type="match status" value="1"/>
</dbReference>
<evidence type="ECO:0000313" key="9">
    <source>
        <dbReference type="Proteomes" id="UP000261082"/>
    </source>
</evidence>
<keyword evidence="9" id="KW-1185">Reference proteome</keyword>
<dbReference type="OrthoDB" id="1110708at2"/>
<gene>
    <name evidence="8" type="ORF">DZ858_07915</name>
</gene>
<organism evidence="8 9">
    <name type="scientific">Marixanthomonas ophiurae</name>
    <dbReference type="NCBI Taxonomy" id="387659"/>
    <lineage>
        <taxon>Bacteria</taxon>
        <taxon>Pseudomonadati</taxon>
        <taxon>Bacteroidota</taxon>
        <taxon>Flavobacteriia</taxon>
        <taxon>Flavobacteriales</taxon>
        <taxon>Flavobacteriaceae</taxon>
        <taxon>Marixanthomonas</taxon>
    </lineage>
</organism>
<dbReference type="GO" id="GO:0030288">
    <property type="term" value="C:outer membrane-bounded periplasmic space"/>
    <property type="evidence" value="ECO:0007669"/>
    <property type="project" value="InterPro"/>
</dbReference>
<sequence length="471" mass="52917">MIKITKNILIGCSLMILMSCGGYFNQPVGPQKARIGEISSQTKRLEALPEPAEPIIVGVYNFKDQTGQYKSIEAGSTFSTAITQGATTILTKALEDSKWFRPIERENLSNLLNERNIIETTRKQYADPTNKAPQRLNPLLFAGILLEGGVVSYDTNLLTGGAGARYFGVGGSTQYRQDRITVYLRAISTGSGEVLKTVYVSKTILSQAVDVGIFRYVNFKRLLEAETGFTKNEPTQLAVQAAIEKAVEMLIIEGVQDKLWSTKEGAEKNKELVESYLLDKELEESTGLYERAFQKNNYNHTINLALGSTYIDGDFSTAEPDFKSELGYTYHFTPMFGIGGDLQLFRLYSSPNNRYWWLSQNLDLKLRVLPHDKLTPIIYGGPGFMVFVDDSPSKFLQELDSFFKLKAGLGLQYKLSERLSLELNGDFNKVFSDKIDNEFQGTRDDFYYNFGFGVNYNFGFGQKKVKPNNAK</sequence>
<comment type="caution">
    <text evidence="8">The sequence shown here is derived from an EMBL/GenBank/DDBJ whole genome shotgun (WGS) entry which is preliminary data.</text>
</comment>
<dbReference type="RefSeq" id="WP_117159022.1">
    <property type="nucleotide sequence ID" value="NZ_QVID01000001.1"/>
</dbReference>
<evidence type="ECO:0000256" key="5">
    <source>
        <dbReference type="ARBA" id="ARBA00023288"/>
    </source>
</evidence>
<accession>A0A3E1QCX1</accession>
<dbReference type="Gene3D" id="3.40.50.10610">
    <property type="entry name" value="ABC-type transport auxiliary lipoprotein component"/>
    <property type="match status" value="2"/>
</dbReference>
<dbReference type="PANTHER" id="PTHR41164">
    <property type="entry name" value="CURLI PRODUCTION ASSEMBLY/TRANSPORT COMPONENT CSGG"/>
    <property type="match status" value="1"/>
</dbReference>
<dbReference type="Gene3D" id="2.40.160.20">
    <property type="match status" value="1"/>
</dbReference>
<dbReference type="EMBL" id="QVID01000001">
    <property type="protein sequence ID" value="RFN59962.1"/>
    <property type="molecule type" value="Genomic_DNA"/>
</dbReference>
<evidence type="ECO:0000256" key="2">
    <source>
        <dbReference type="ARBA" id="ARBA00022729"/>
    </source>
</evidence>
<dbReference type="InterPro" id="IPR011250">
    <property type="entry name" value="OMP/PagP_B-barrel"/>
</dbReference>
<dbReference type="InterPro" id="IPR005534">
    <property type="entry name" value="Curli_assmbl/transp-comp_CsgG"/>
</dbReference>
<keyword evidence="1" id="KW-1003">Cell membrane</keyword>
<evidence type="ECO:0000256" key="4">
    <source>
        <dbReference type="ARBA" id="ARBA00023139"/>
    </source>
</evidence>
<keyword evidence="2" id="KW-0732">Signal</keyword>
<dbReference type="AlphaFoldDB" id="A0A3E1QCX1"/>
<dbReference type="InterPro" id="IPR027385">
    <property type="entry name" value="Beta-barrel_OMP"/>
</dbReference>
<proteinExistence type="predicted"/>
<protein>
    <recommendedName>
        <fullName evidence="7">Outer membrane protein beta-barrel domain-containing protein</fullName>
    </recommendedName>
</protein>
<keyword evidence="5" id="KW-0449">Lipoprotein</keyword>
<keyword evidence="6" id="KW-1133">Transmembrane helix</keyword>
<dbReference type="Proteomes" id="UP000261082">
    <property type="component" value="Unassembled WGS sequence"/>
</dbReference>
<evidence type="ECO:0000313" key="8">
    <source>
        <dbReference type="EMBL" id="RFN59962.1"/>
    </source>
</evidence>
<name>A0A3E1QCX1_9FLAO</name>
<evidence type="ECO:0000256" key="3">
    <source>
        <dbReference type="ARBA" id="ARBA00023136"/>
    </source>
</evidence>
<evidence type="ECO:0000256" key="6">
    <source>
        <dbReference type="SAM" id="Phobius"/>
    </source>
</evidence>
<dbReference type="Pfam" id="PF03783">
    <property type="entry name" value="CsgG"/>
    <property type="match status" value="1"/>
</dbReference>
<dbReference type="PROSITE" id="PS51257">
    <property type="entry name" value="PROKAR_LIPOPROTEIN"/>
    <property type="match status" value="1"/>
</dbReference>